<feature type="compositionally biased region" description="Low complexity" evidence="1">
    <location>
        <begin position="19"/>
        <end position="30"/>
    </location>
</feature>
<proteinExistence type="predicted"/>
<dbReference type="STRING" id="1314776.A0A166FQ80"/>
<keyword evidence="4" id="KW-1185">Reference proteome</keyword>
<protein>
    <recommendedName>
        <fullName evidence="2">DUF7330 domain-containing protein</fullName>
    </recommendedName>
</protein>
<name>A0A166FQ80_9AGAM</name>
<dbReference type="InterPro" id="IPR055754">
    <property type="entry name" value="DUF7330"/>
</dbReference>
<dbReference type="EMBL" id="KV428027">
    <property type="protein sequence ID" value="KZT40893.1"/>
    <property type="molecule type" value="Genomic_DNA"/>
</dbReference>
<feature type="domain" description="DUF7330" evidence="2">
    <location>
        <begin position="74"/>
        <end position="256"/>
    </location>
</feature>
<evidence type="ECO:0000313" key="3">
    <source>
        <dbReference type="EMBL" id="KZT40893.1"/>
    </source>
</evidence>
<reference evidence="3 4" key="1">
    <citation type="journal article" date="2016" name="Mol. Biol. Evol.">
        <title>Comparative Genomics of Early-Diverging Mushroom-Forming Fungi Provides Insights into the Origins of Lignocellulose Decay Capabilities.</title>
        <authorList>
            <person name="Nagy L.G."/>
            <person name="Riley R."/>
            <person name="Tritt A."/>
            <person name="Adam C."/>
            <person name="Daum C."/>
            <person name="Floudas D."/>
            <person name="Sun H."/>
            <person name="Yadav J.S."/>
            <person name="Pangilinan J."/>
            <person name="Larsson K.H."/>
            <person name="Matsuura K."/>
            <person name="Barry K."/>
            <person name="Labutti K."/>
            <person name="Kuo R."/>
            <person name="Ohm R.A."/>
            <person name="Bhattacharya S.S."/>
            <person name="Shirouzu T."/>
            <person name="Yoshinaga Y."/>
            <person name="Martin F.M."/>
            <person name="Grigoriev I.V."/>
            <person name="Hibbett D.S."/>
        </authorList>
    </citation>
    <scope>NUCLEOTIDE SEQUENCE [LARGE SCALE GENOMIC DNA]</scope>
    <source>
        <strain evidence="3 4">HHB10207 ss-3</strain>
    </source>
</reference>
<accession>A0A166FQ80</accession>
<organism evidence="3 4">
    <name type="scientific">Sistotremastrum suecicum HHB10207 ss-3</name>
    <dbReference type="NCBI Taxonomy" id="1314776"/>
    <lineage>
        <taxon>Eukaryota</taxon>
        <taxon>Fungi</taxon>
        <taxon>Dikarya</taxon>
        <taxon>Basidiomycota</taxon>
        <taxon>Agaricomycotina</taxon>
        <taxon>Agaricomycetes</taxon>
        <taxon>Sistotremastrales</taxon>
        <taxon>Sistotremastraceae</taxon>
        <taxon>Sistotremastrum</taxon>
    </lineage>
</organism>
<evidence type="ECO:0000313" key="4">
    <source>
        <dbReference type="Proteomes" id="UP000076798"/>
    </source>
</evidence>
<dbReference type="AlphaFoldDB" id="A0A166FQ80"/>
<gene>
    <name evidence="3" type="ORF">SISSUDRAFT_1126925</name>
</gene>
<feature type="region of interest" description="Disordered" evidence="1">
    <location>
        <begin position="1"/>
        <end position="71"/>
    </location>
</feature>
<feature type="compositionally biased region" description="Low complexity" evidence="1">
    <location>
        <begin position="49"/>
        <end position="71"/>
    </location>
</feature>
<evidence type="ECO:0000259" key="2">
    <source>
        <dbReference type="Pfam" id="PF24016"/>
    </source>
</evidence>
<dbReference type="Proteomes" id="UP000076798">
    <property type="component" value="Unassembled WGS sequence"/>
</dbReference>
<evidence type="ECO:0000256" key="1">
    <source>
        <dbReference type="SAM" id="MobiDB-lite"/>
    </source>
</evidence>
<dbReference type="Pfam" id="PF24016">
    <property type="entry name" value="DUF7330"/>
    <property type="match status" value="1"/>
</dbReference>
<sequence>MILPSDSEGSKVTKDPLDRTTIATTRSAASQDGFDEPPSYEPPTESDETAPNPTPVASSSAAAQAGPSSGPTTNYLVIERVMTSIQGSWRIDTSKRMPSALFPKPEEGAKPKPHLSLQTVGAKINANIELVADGRTQPRAIMRVSTVTGSIEIAVTSTLGQKFSLHCQGVNGSMTVLLPRSFAGPINTQKVMGKVKLSPEIQPLTFTFSERGDNGKYFLGDYESCGYGEEDTKTWDGDELSLETVNGDLSVWYVDEVRPQAKKGFWKAVFGS</sequence>
<feature type="compositionally biased region" description="Basic and acidic residues" evidence="1">
    <location>
        <begin position="8"/>
        <end position="18"/>
    </location>
</feature>
<dbReference type="OrthoDB" id="5289249at2759"/>